<organism evidence="2 3">
    <name type="scientific">Halorientalis regularis</name>
    <dbReference type="NCBI Taxonomy" id="660518"/>
    <lineage>
        <taxon>Archaea</taxon>
        <taxon>Methanobacteriati</taxon>
        <taxon>Methanobacteriota</taxon>
        <taxon>Stenosarchaea group</taxon>
        <taxon>Halobacteria</taxon>
        <taxon>Halobacteriales</taxon>
        <taxon>Haloarculaceae</taxon>
        <taxon>Halorientalis</taxon>
    </lineage>
</organism>
<keyword evidence="3" id="KW-1185">Reference proteome</keyword>
<feature type="region of interest" description="Disordered" evidence="1">
    <location>
        <begin position="306"/>
        <end position="336"/>
    </location>
</feature>
<dbReference type="STRING" id="660518.SAMN05216218_10285"/>
<feature type="region of interest" description="Disordered" evidence="1">
    <location>
        <begin position="351"/>
        <end position="373"/>
    </location>
</feature>
<evidence type="ECO:0000313" key="3">
    <source>
        <dbReference type="Proteomes" id="UP000199076"/>
    </source>
</evidence>
<feature type="compositionally biased region" description="Polar residues" evidence="1">
    <location>
        <begin position="321"/>
        <end position="331"/>
    </location>
</feature>
<proteinExistence type="predicted"/>
<dbReference type="RefSeq" id="WP_092687729.1">
    <property type="nucleotide sequence ID" value="NZ_FNBK01000002.1"/>
</dbReference>
<dbReference type="AlphaFoldDB" id="A0A1G7GL30"/>
<name>A0A1G7GL30_9EURY</name>
<dbReference type="OrthoDB" id="237876at2157"/>
<dbReference type="Proteomes" id="UP000199076">
    <property type="component" value="Unassembled WGS sequence"/>
</dbReference>
<reference evidence="3" key="1">
    <citation type="submission" date="2016-10" db="EMBL/GenBank/DDBJ databases">
        <authorList>
            <person name="Varghese N."/>
            <person name="Submissions S."/>
        </authorList>
    </citation>
    <scope>NUCLEOTIDE SEQUENCE [LARGE SCALE GENOMIC DNA]</scope>
    <source>
        <strain evidence="3">IBRC-M 10760</strain>
    </source>
</reference>
<evidence type="ECO:0000313" key="2">
    <source>
        <dbReference type="EMBL" id="SDE88709.1"/>
    </source>
</evidence>
<accession>A0A1G7GL30</accession>
<dbReference type="EMBL" id="FNBK01000002">
    <property type="protein sequence ID" value="SDE88709.1"/>
    <property type="molecule type" value="Genomic_DNA"/>
</dbReference>
<evidence type="ECO:0000256" key="1">
    <source>
        <dbReference type="SAM" id="MobiDB-lite"/>
    </source>
</evidence>
<protein>
    <submittedName>
        <fullName evidence="2">Uncharacterized protein</fullName>
    </submittedName>
</protein>
<gene>
    <name evidence="2" type="ORF">SAMN05216218_10285</name>
</gene>
<sequence>MTHSSDAPSVASSCGRRRFLGLGATAATAALGGCFGLGGGDYPNYTDWIPPSDDGLLVGYIDFRITRDSPRADRLLPLMLPSRDGGEAAEFVPNLSGLDEIDDPLLGWPLQAGGRLIAGAALGIAAGGLGYLVDPEEPAEIVDELFVADGVMVGVGEIDEREADESLREGTDDLIGQIAFESSGDYRGFTIYRPTTPDFDGVTGLSGSAVVVADTREELEAAVDAQRGDGSLAVDEDGTFEWLVDDGGRGDLVAGWKGSADPSDYMFGDTDSLIANDLLTDRDHVFGTVNFAPDENEVTAELAVQDGGLDGSGRDRLKSKLGTSSADTSFTGGERRLSATGSYTGDVFDVDFSQPPTTPTTPGNEVPSGDPPPAVTEAVPEDGIEFSYDGGRKVKVGLTADMAVDKVTMRALESGYEASTTTPQEGLYFYVYIDPEGDEVAVTATVDGTTGTIARETFP</sequence>